<dbReference type="Gene3D" id="2.60.120.10">
    <property type="entry name" value="Jelly Rolls"/>
    <property type="match status" value="2"/>
</dbReference>
<dbReference type="SUPFAM" id="SSF54862">
    <property type="entry name" value="4Fe-4S ferredoxins"/>
    <property type="match status" value="1"/>
</dbReference>
<dbReference type="PANTHER" id="PTHR42859:SF17">
    <property type="entry name" value="ELECTRON TRANSPORT PROTEIN HYDN-RELATED"/>
    <property type="match status" value="1"/>
</dbReference>
<keyword evidence="5" id="KW-0411">Iron-sulfur</keyword>
<dbReference type="InterPro" id="IPR014710">
    <property type="entry name" value="RmlC-like_jellyroll"/>
</dbReference>
<dbReference type="EMBL" id="JAMQBK010000036">
    <property type="protein sequence ID" value="MCM2371721.1"/>
    <property type="molecule type" value="Genomic_DNA"/>
</dbReference>
<accession>A0ABT0U4E1</accession>
<dbReference type="Proteomes" id="UP001202961">
    <property type="component" value="Unassembled WGS sequence"/>
</dbReference>
<sequence length="655" mass="72768">MTDVPRGPPATLPILPVPPRFMPPVDSVTVHRPRRWDEPMDPHMTDADVDWLLARMPFAGLDASQFPKSIPLDGVLKNDCRLHRFSPGQVIVREGDYANSAFLVLEGNAELITRPLPPDVLGRREVEKRSWPEALWQYLRPSGVREARKPQDVTPDVELHDRPRTEHLQSDATDELTGDAASQPTLFLQDFAGLVRAGQTVRLVAGELFGEVATMLRGPHGATVVAGENATLLEIRLQGLKMLQRDAAFAERMEEHYREHWLAIHLKEIPLLRFVPESNLRNVVEHTQLRSFGRLQWNADYSKTRKLSPAEQIESEPIVAREGHHVTDLIIVRSGFGRVCQNYGSAQRTTAYLGKGHVFGLEEITLSVTGGNGSPLPLQHSLRAVGFLDTLHIPVECFAREVLPHIRRSELPPNAAEAMLHPPKAKTSATPRERRSLDRAKVDDDVPMTGESDTEDRTSSMKAWDDLPSPTGTSFEPTGLLEFIVQNRYNNGRQAMIIDLHRCTRCDDCVKACADVHDGNPRFARVGNRHERLQFVEACMHCTDPVCMIGCPTGALHRDKATGLVRISENICIGCGVCAKGCPYDNIEMVAVSDPKGRPYLDSKSNQPITKATKCDMCSGLPSGPACAAACPHDALVRIDLSESPPLEDWLRRRT</sequence>
<evidence type="ECO:0000259" key="8">
    <source>
        <dbReference type="PROSITE" id="PS51379"/>
    </source>
</evidence>
<dbReference type="Pfam" id="PF13247">
    <property type="entry name" value="Fer4_11"/>
    <property type="match status" value="1"/>
</dbReference>
<proteinExistence type="predicted"/>
<feature type="domain" description="Cyclic nucleotide-binding" evidence="7">
    <location>
        <begin position="203"/>
        <end position="243"/>
    </location>
</feature>
<dbReference type="PANTHER" id="PTHR42859">
    <property type="entry name" value="OXIDOREDUCTASE"/>
    <property type="match status" value="1"/>
</dbReference>
<gene>
    <name evidence="9" type="ORF">NB063_14000</name>
</gene>
<dbReference type="InterPro" id="IPR000595">
    <property type="entry name" value="cNMP-bd_dom"/>
</dbReference>
<comment type="caution">
    <text evidence="9">The sequence shown here is derived from an EMBL/GenBank/DDBJ whole genome shotgun (WGS) entry which is preliminary data.</text>
</comment>
<organism evidence="9 10">
    <name type="scientific">Aporhodopirellula aestuarii</name>
    <dbReference type="NCBI Taxonomy" id="2950107"/>
    <lineage>
        <taxon>Bacteria</taxon>
        <taxon>Pseudomonadati</taxon>
        <taxon>Planctomycetota</taxon>
        <taxon>Planctomycetia</taxon>
        <taxon>Pirellulales</taxon>
        <taxon>Pirellulaceae</taxon>
        <taxon>Aporhodopirellula</taxon>
    </lineage>
</organism>
<feature type="domain" description="4Fe-4S ferredoxin-type" evidence="8">
    <location>
        <begin position="563"/>
        <end position="592"/>
    </location>
</feature>
<evidence type="ECO:0000256" key="3">
    <source>
        <dbReference type="ARBA" id="ARBA00022737"/>
    </source>
</evidence>
<evidence type="ECO:0000259" key="7">
    <source>
        <dbReference type="PROSITE" id="PS50042"/>
    </source>
</evidence>
<protein>
    <submittedName>
        <fullName evidence="9">4Fe-4S dicluster domain-containing protein</fullName>
    </submittedName>
</protein>
<keyword evidence="4" id="KW-0408">Iron</keyword>
<feature type="domain" description="4Fe-4S ferredoxin-type" evidence="8">
    <location>
        <begin position="529"/>
        <end position="561"/>
    </location>
</feature>
<dbReference type="PROSITE" id="PS00198">
    <property type="entry name" value="4FE4S_FER_1"/>
    <property type="match status" value="1"/>
</dbReference>
<feature type="domain" description="4Fe-4S ferredoxin-type" evidence="8">
    <location>
        <begin position="494"/>
        <end position="522"/>
    </location>
</feature>
<name>A0ABT0U4E1_9BACT</name>
<evidence type="ECO:0000256" key="6">
    <source>
        <dbReference type="SAM" id="MobiDB-lite"/>
    </source>
</evidence>
<keyword evidence="3" id="KW-0677">Repeat</keyword>
<evidence type="ECO:0000313" key="10">
    <source>
        <dbReference type="Proteomes" id="UP001202961"/>
    </source>
</evidence>
<dbReference type="InterPro" id="IPR050294">
    <property type="entry name" value="RnfB_subfamily"/>
</dbReference>
<evidence type="ECO:0000313" key="9">
    <source>
        <dbReference type="EMBL" id="MCM2371721.1"/>
    </source>
</evidence>
<keyword evidence="1" id="KW-0004">4Fe-4S</keyword>
<dbReference type="InterPro" id="IPR017896">
    <property type="entry name" value="4Fe4S_Fe-S-bd"/>
</dbReference>
<dbReference type="PROSITE" id="PS51379">
    <property type="entry name" value="4FE4S_FER_2"/>
    <property type="match status" value="3"/>
</dbReference>
<dbReference type="InterPro" id="IPR017900">
    <property type="entry name" value="4Fe4S_Fe_S_CS"/>
</dbReference>
<feature type="region of interest" description="Disordered" evidence="6">
    <location>
        <begin position="421"/>
        <end position="472"/>
    </location>
</feature>
<feature type="domain" description="Cyclic nucleotide-binding" evidence="7">
    <location>
        <begin position="271"/>
        <end position="400"/>
    </location>
</feature>
<dbReference type="PROSITE" id="PS50042">
    <property type="entry name" value="CNMP_BINDING_3"/>
    <property type="match status" value="3"/>
</dbReference>
<dbReference type="CDD" id="cd00038">
    <property type="entry name" value="CAP_ED"/>
    <property type="match status" value="2"/>
</dbReference>
<dbReference type="SUPFAM" id="SSF51206">
    <property type="entry name" value="cAMP-binding domain-like"/>
    <property type="match status" value="2"/>
</dbReference>
<evidence type="ECO:0000256" key="2">
    <source>
        <dbReference type="ARBA" id="ARBA00022723"/>
    </source>
</evidence>
<feature type="compositionally biased region" description="Basic and acidic residues" evidence="6">
    <location>
        <begin position="455"/>
        <end position="465"/>
    </location>
</feature>
<dbReference type="Gene3D" id="3.30.70.20">
    <property type="match status" value="2"/>
</dbReference>
<dbReference type="CDD" id="cd16367">
    <property type="entry name" value="DMSOR_beta_like"/>
    <property type="match status" value="1"/>
</dbReference>
<dbReference type="InterPro" id="IPR018490">
    <property type="entry name" value="cNMP-bd_dom_sf"/>
</dbReference>
<keyword evidence="2" id="KW-0479">Metal-binding</keyword>
<feature type="domain" description="Cyclic nucleotide-binding" evidence="7">
    <location>
        <begin position="85"/>
        <end position="114"/>
    </location>
</feature>
<keyword evidence="10" id="KW-1185">Reference proteome</keyword>
<feature type="compositionally biased region" description="Basic and acidic residues" evidence="6">
    <location>
        <begin position="431"/>
        <end position="444"/>
    </location>
</feature>
<reference evidence="9 10" key="1">
    <citation type="journal article" date="2022" name="Syst. Appl. Microbiol.">
        <title>Rhodopirellula aestuarii sp. nov., a novel member of the genus Rhodopirellula isolated from brackish sediments collected in the Tagus River estuary, Portugal.</title>
        <authorList>
            <person name="Vitorino I.R."/>
            <person name="Klimek D."/>
            <person name="Calusinska M."/>
            <person name="Lobo-da-Cunha A."/>
            <person name="Vasconcelos V."/>
            <person name="Lage O.M."/>
        </authorList>
    </citation>
    <scope>NUCLEOTIDE SEQUENCE [LARGE SCALE GENOMIC DNA]</scope>
    <source>
        <strain evidence="9 10">ICT_H3.1</strain>
    </source>
</reference>
<evidence type="ECO:0000256" key="4">
    <source>
        <dbReference type="ARBA" id="ARBA00023004"/>
    </source>
</evidence>
<evidence type="ECO:0000256" key="5">
    <source>
        <dbReference type="ARBA" id="ARBA00023014"/>
    </source>
</evidence>
<evidence type="ECO:0000256" key="1">
    <source>
        <dbReference type="ARBA" id="ARBA00022485"/>
    </source>
</evidence>